<accession>S7U9W6</accession>
<keyword evidence="2 7" id="KW-0533">Nickel</keyword>
<dbReference type="InterPro" id="IPR004419">
    <property type="entry name" value="Pept_A31_hyd_express"/>
</dbReference>
<dbReference type="CDD" id="cd06062">
    <property type="entry name" value="H2MP_MemB-H2up"/>
    <property type="match status" value="1"/>
</dbReference>
<dbReference type="RefSeq" id="WP_020888132.1">
    <property type="nucleotide sequence ID" value="NZ_ATHI01000031.1"/>
</dbReference>
<dbReference type="GO" id="GO:0046872">
    <property type="term" value="F:metal ion binding"/>
    <property type="evidence" value="ECO:0007669"/>
    <property type="project" value="UniProtKB-KW"/>
</dbReference>
<evidence type="ECO:0000256" key="3">
    <source>
        <dbReference type="ARBA" id="ARBA00022670"/>
    </source>
</evidence>
<keyword evidence="5" id="KW-0064">Aspartyl protease</keyword>
<reference evidence="8 9" key="1">
    <citation type="journal article" date="2013" name="Genome Announc.">
        <title>Draft genome sequences for three mercury-methylating, sulfate-reducing bacteria.</title>
        <authorList>
            <person name="Brown S.D."/>
            <person name="Hurt R.A.Jr."/>
            <person name="Gilmour C.C."/>
            <person name="Elias D.A."/>
        </authorList>
    </citation>
    <scope>NUCLEOTIDE SEQUENCE [LARGE SCALE GENOMIC DNA]</scope>
    <source>
        <strain evidence="8 9">DSM 16529</strain>
    </source>
</reference>
<evidence type="ECO:0000256" key="6">
    <source>
        <dbReference type="ARBA" id="ARBA00022801"/>
    </source>
</evidence>
<keyword evidence="6" id="KW-0378">Hydrolase</keyword>
<name>S7U9W6_9BACT</name>
<comment type="caution">
    <text evidence="8">The sequence shown here is derived from an EMBL/GenBank/DDBJ whole genome shotgun (WGS) entry which is preliminary data.</text>
</comment>
<keyword evidence="3" id="KW-0645">Protease</keyword>
<dbReference type="OrthoDB" id="9792731at2"/>
<dbReference type="NCBIfam" id="TIGR00140">
    <property type="entry name" value="hupD"/>
    <property type="match status" value="1"/>
</dbReference>
<dbReference type="SUPFAM" id="SSF53163">
    <property type="entry name" value="HybD-like"/>
    <property type="match status" value="1"/>
</dbReference>
<gene>
    <name evidence="8" type="ORF">dsat_1436</name>
</gene>
<dbReference type="GO" id="GO:0008047">
    <property type="term" value="F:enzyme activator activity"/>
    <property type="evidence" value="ECO:0007669"/>
    <property type="project" value="InterPro"/>
</dbReference>
<dbReference type="Pfam" id="PF01750">
    <property type="entry name" value="HycI"/>
    <property type="match status" value="1"/>
</dbReference>
<sequence length="164" mass="18115">MTQESKRILVMGVGNILWTDEGLGVRIVEWLERNYDFSDNVSLYDGGTLGMRLMDPIMNSDLLIVVDAVLGDGEPGDVYRLTGEDLRKSLAFKNSMHQTDLVDTLIYCDIAGHRPEAVVIGVEPYDFQTMAVEVSECIAAKMPEIASRVLDEIKTAGGEFSPRA</sequence>
<evidence type="ECO:0000256" key="2">
    <source>
        <dbReference type="ARBA" id="ARBA00022596"/>
    </source>
</evidence>
<dbReference type="PANTHER" id="PTHR30302:SF1">
    <property type="entry name" value="HYDROGENASE 2 MATURATION PROTEASE"/>
    <property type="match status" value="1"/>
</dbReference>
<dbReference type="Proteomes" id="UP000014975">
    <property type="component" value="Unassembled WGS sequence"/>
</dbReference>
<keyword evidence="4 7" id="KW-0479">Metal-binding</keyword>
<evidence type="ECO:0000256" key="7">
    <source>
        <dbReference type="PIRSR" id="PIRSR604419-1"/>
    </source>
</evidence>
<evidence type="ECO:0000256" key="1">
    <source>
        <dbReference type="ARBA" id="ARBA00006814"/>
    </source>
</evidence>
<dbReference type="Gene3D" id="3.40.50.1450">
    <property type="entry name" value="HybD-like"/>
    <property type="match status" value="1"/>
</dbReference>
<dbReference type="AlphaFoldDB" id="S7U9W6"/>
<comment type="similarity">
    <text evidence="1">Belongs to the peptidase A31 family.</text>
</comment>
<proteinExistence type="inferred from homology"/>
<keyword evidence="9" id="KW-1185">Reference proteome</keyword>
<dbReference type="GO" id="GO:0016485">
    <property type="term" value="P:protein processing"/>
    <property type="evidence" value="ECO:0007669"/>
    <property type="project" value="InterPro"/>
</dbReference>
<feature type="binding site" evidence="7">
    <location>
        <position position="21"/>
    </location>
    <ligand>
        <name>Ni(2+)</name>
        <dbReference type="ChEBI" id="CHEBI:49786"/>
    </ligand>
</feature>
<evidence type="ECO:0000313" key="9">
    <source>
        <dbReference type="Proteomes" id="UP000014975"/>
    </source>
</evidence>
<organism evidence="8 9">
    <name type="scientific">Alkalidesulfovibrio alkalitolerans DSM 16529</name>
    <dbReference type="NCBI Taxonomy" id="1121439"/>
    <lineage>
        <taxon>Bacteria</taxon>
        <taxon>Pseudomonadati</taxon>
        <taxon>Thermodesulfobacteriota</taxon>
        <taxon>Desulfovibrionia</taxon>
        <taxon>Desulfovibrionales</taxon>
        <taxon>Desulfovibrionaceae</taxon>
        <taxon>Alkalidesulfovibrio</taxon>
    </lineage>
</organism>
<dbReference type="PATRIC" id="fig|1121439.3.peg.2823"/>
<feature type="binding site" evidence="7">
    <location>
        <position position="67"/>
    </location>
    <ligand>
        <name>Ni(2+)</name>
        <dbReference type="ChEBI" id="CHEBI:49786"/>
    </ligand>
</feature>
<dbReference type="InterPro" id="IPR023430">
    <property type="entry name" value="Pept_HybD-like_dom_sf"/>
</dbReference>
<protein>
    <submittedName>
        <fullName evidence="8">Hydrogenase expression/formation protein</fullName>
    </submittedName>
</protein>
<evidence type="ECO:0000256" key="5">
    <source>
        <dbReference type="ARBA" id="ARBA00022750"/>
    </source>
</evidence>
<dbReference type="eggNOG" id="COG0680">
    <property type="taxonomic scope" value="Bacteria"/>
</dbReference>
<dbReference type="EMBL" id="ATHI01000031">
    <property type="protein sequence ID" value="EPR30714.1"/>
    <property type="molecule type" value="Genomic_DNA"/>
</dbReference>
<dbReference type="STRING" id="1121439.dsat_1436"/>
<dbReference type="GO" id="GO:0004190">
    <property type="term" value="F:aspartic-type endopeptidase activity"/>
    <property type="evidence" value="ECO:0007669"/>
    <property type="project" value="UniProtKB-KW"/>
</dbReference>
<dbReference type="PRINTS" id="PR00446">
    <property type="entry name" value="HYDRGNUPTAKE"/>
</dbReference>
<dbReference type="InterPro" id="IPR000671">
    <property type="entry name" value="Peptidase_A31"/>
</dbReference>
<feature type="binding site" evidence="7">
    <location>
        <position position="97"/>
    </location>
    <ligand>
        <name>Ni(2+)</name>
        <dbReference type="ChEBI" id="CHEBI:49786"/>
    </ligand>
</feature>
<evidence type="ECO:0000256" key="4">
    <source>
        <dbReference type="ARBA" id="ARBA00022723"/>
    </source>
</evidence>
<dbReference type="NCBIfam" id="TIGR00072">
    <property type="entry name" value="hydrog_prot"/>
    <property type="match status" value="1"/>
</dbReference>
<evidence type="ECO:0000313" key="8">
    <source>
        <dbReference type="EMBL" id="EPR30714.1"/>
    </source>
</evidence>
<dbReference type="PANTHER" id="PTHR30302">
    <property type="entry name" value="HYDROGENASE 1 MATURATION PROTEASE"/>
    <property type="match status" value="1"/>
</dbReference>